<keyword evidence="10" id="KW-0460">Magnesium</keyword>
<dbReference type="EMBL" id="DXHX01000040">
    <property type="protein sequence ID" value="HIV73984.1"/>
    <property type="molecule type" value="Genomic_DNA"/>
</dbReference>
<dbReference type="InterPro" id="IPR011761">
    <property type="entry name" value="ATP-grasp"/>
</dbReference>
<evidence type="ECO:0000256" key="13">
    <source>
        <dbReference type="ARBA" id="ARBA00047359"/>
    </source>
</evidence>
<dbReference type="AlphaFoldDB" id="A0A9D1PM78"/>
<dbReference type="FunFam" id="3.40.50.20:FF:000001">
    <property type="entry name" value="Carbamoyl-phosphate synthase large chain"/>
    <property type="match status" value="2"/>
</dbReference>
<dbReference type="FunFam" id="3.30.470.20:FF:000026">
    <property type="entry name" value="Carbamoyl-phosphate synthase large chain"/>
    <property type="match status" value="1"/>
</dbReference>
<dbReference type="InterPro" id="IPR058047">
    <property type="entry name" value="CPSase_preATP-grasp"/>
</dbReference>
<name>A0A9D1PM78_9BACI</name>
<evidence type="ECO:0000256" key="6">
    <source>
        <dbReference type="ARBA" id="ARBA00022723"/>
    </source>
</evidence>
<keyword evidence="8 15" id="KW-0547">Nucleotide-binding</keyword>
<dbReference type="InterPro" id="IPR016185">
    <property type="entry name" value="PreATP-grasp_dom_sf"/>
</dbReference>
<dbReference type="GO" id="GO:0005524">
    <property type="term" value="F:ATP binding"/>
    <property type="evidence" value="ECO:0007669"/>
    <property type="project" value="UniProtKB-UniRule"/>
</dbReference>
<dbReference type="InterPro" id="IPR036897">
    <property type="entry name" value="CarbamoylP_synth_lsu_oligo_sf"/>
</dbReference>
<dbReference type="PROSITE" id="PS00867">
    <property type="entry name" value="CPSASE_2"/>
    <property type="match status" value="2"/>
</dbReference>
<dbReference type="FunFam" id="3.30.470.20:FF:000001">
    <property type="entry name" value="Carbamoyl-phosphate synthase large chain"/>
    <property type="match status" value="1"/>
</dbReference>
<feature type="domain" description="ATP-grasp" evidence="16">
    <location>
        <begin position="675"/>
        <end position="865"/>
    </location>
</feature>
<feature type="domain" description="ATP-grasp" evidence="16">
    <location>
        <begin position="133"/>
        <end position="327"/>
    </location>
</feature>
<keyword evidence="7" id="KW-0677">Repeat</keyword>
<comment type="similarity">
    <text evidence="2">Belongs to the CarB family.</text>
</comment>
<dbReference type="InterPro" id="IPR005483">
    <property type="entry name" value="CPSase_dom"/>
</dbReference>
<dbReference type="NCBIfam" id="NF009455">
    <property type="entry name" value="PRK12815.1"/>
    <property type="match status" value="1"/>
</dbReference>
<dbReference type="PANTHER" id="PTHR11405:SF53">
    <property type="entry name" value="CARBAMOYL-PHOSPHATE SYNTHASE [AMMONIA], MITOCHONDRIAL"/>
    <property type="match status" value="1"/>
</dbReference>
<comment type="catalytic activity">
    <reaction evidence="13">
        <text>hydrogencarbonate + NH4(+) + 2 ATP = carbamoyl phosphate + 2 ADP + phosphate + 2 H(+)</text>
        <dbReference type="Rhea" id="RHEA:18029"/>
        <dbReference type="ChEBI" id="CHEBI:15378"/>
        <dbReference type="ChEBI" id="CHEBI:17544"/>
        <dbReference type="ChEBI" id="CHEBI:28938"/>
        <dbReference type="ChEBI" id="CHEBI:30616"/>
        <dbReference type="ChEBI" id="CHEBI:43474"/>
        <dbReference type="ChEBI" id="CHEBI:58228"/>
        <dbReference type="ChEBI" id="CHEBI:456216"/>
        <dbReference type="EC" id="6.3.4.16"/>
    </reaction>
</comment>
<evidence type="ECO:0000256" key="5">
    <source>
        <dbReference type="ARBA" id="ARBA00022605"/>
    </source>
</evidence>
<dbReference type="GO" id="GO:0046872">
    <property type="term" value="F:metal ion binding"/>
    <property type="evidence" value="ECO:0007669"/>
    <property type="project" value="UniProtKB-KW"/>
</dbReference>
<keyword evidence="9 15" id="KW-0067">ATP-binding</keyword>
<organism evidence="17 18">
    <name type="scientific">Candidatus Pseudogracilibacillus intestinigallinarum</name>
    <dbReference type="NCBI Taxonomy" id="2838742"/>
    <lineage>
        <taxon>Bacteria</taxon>
        <taxon>Bacillati</taxon>
        <taxon>Bacillota</taxon>
        <taxon>Bacilli</taxon>
        <taxon>Bacillales</taxon>
        <taxon>Bacillaceae</taxon>
        <taxon>Pseudogracilibacillus</taxon>
    </lineage>
</organism>
<dbReference type="InterPro" id="IPR006275">
    <property type="entry name" value="CPSase_lsu"/>
</dbReference>
<evidence type="ECO:0000256" key="3">
    <source>
        <dbReference type="ARBA" id="ARBA00022571"/>
    </source>
</evidence>
<reference evidence="17" key="1">
    <citation type="journal article" date="2021" name="PeerJ">
        <title>Extensive microbial diversity within the chicken gut microbiome revealed by metagenomics and culture.</title>
        <authorList>
            <person name="Gilroy R."/>
            <person name="Ravi A."/>
            <person name="Getino M."/>
            <person name="Pursley I."/>
            <person name="Horton D.L."/>
            <person name="Alikhan N.F."/>
            <person name="Baker D."/>
            <person name="Gharbi K."/>
            <person name="Hall N."/>
            <person name="Watson M."/>
            <person name="Adriaenssens E.M."/>
            <person name="Foster-Nyarko E."/>
            <person name="Jarju S."/>
            <person name="Secka A."/>
            <person name="Antonio M."/>
            <person name="Oren A."/>
            <person name="Chaudhuri R.R."/>
            <person name="La Ragione R."/>
            <person name="Hildebrand F."/>
            <person name="Pallen M.J."/>
        </authorList>
    </citation>
    <scope>NUCLEOTIDE SEQUENCE</scope>
    <source>
        <strain evidence="17">CHK169-2315</strain>
    </source>
</reference>
<dbReference type="GO" id="GO:0004087">
    <property type="term" value="F:carbamoyl-phosphate synthase (ammonia) activity"/>
    <property type="evidence" value="ECO:0007669"/>
    <property type="project" value="UniProtKB-EC"/>
</dbReference>
<keyword evidence="3" id="KW-0055">Arginine biosynthesis</keyword>
<keyword evidence="11" id="KW-0665">Pyrimidine biosynthesis</keyword>
<evidence type="ECO:0000259" key="16">
    <source>
        <dbReference type="PROSITE" id="PS50975"/>
    </source>
</evidence>
<dbReference type="GO" id="GO:0006221">
    <property type="term" value="P:pyrimidine nucleotide biosynthetic process"/>
    <property type="evidence" value="ECO:0007669"/>
    <property type="project" value="UniProtKB-KW"/>
</dbReference>
<evidence type="ECO:0000256" key="4">
    <source>
        <dbReference type="ARBA" id="ARBA00022598"/>
    </source>
</evidence>
<dbReference type="NCBIfam" id="TIGR01369">
    <property type="entry name" value="CPSaseII_lrg"/>
    <property type="match status" value="1"/>
</dbReference>
<dbReference type="Pfam" id="PF02787">
    <property type="entry name" value="CPSase_L_D3"/>
    <property type="match status" value="1"/>
</dbReference>
<evidence type="ECO:0000313" key="17">
    <source>
        <dbReference type="EMBL" id="HIV73984.1"/>
    </source>
</evidence>
<dbReference type="Gene3D" id="3.30.1490.20">
    <property type="entry name" value="ATP-grasp fold, A domain"/>
    <property type="match status" value="2"/>
</dbReference>
<dbReference type="Gene3D" id="3.40.50.20">
    <property type="match status" value="2"/>
</dbReference>
<evidence type="ECO:0000256" key="10">
    <source>
        <dbReference type="ARBA" id="ARBA00022842"/>
    </source>
</evidence>
<keyword evidence="4" id="KW-0436">Ligase</keyword>
<evidence type="ECO:0000256" key="15">
    <source>
        <dbReference type="PROSITE-ProRule" id="PRU00409"/>
    </source>
</evidence>
<evidence type="ECO:0000313" key="18">
    <source>
        <dbReference type="Proteomes" id="UP000823937"/>
    </source>
</evidence>
<evidence type="ECO:0000256" key="11">
    <source>
        <dbReference type="ARBA" id="ARBA00022975"/>
    </source>
</evidence>
<proteinExistence type="inferred from homology"/>
<evidence type="ECO:0000256" key="12">
    <source>
        <dbReference type="ARBA" id="ARBA00023211"/>
    </source>
</evidence>
<comment type="pathway">
    <text evidence="1">Amino-acid biosynthesis; L-arginine biosynthesis; carbamoyl phosphate from bicarbonate: step 1/1.</text>
</comment>
<comment type="catalytic activity">
    <reaction evidence="14">
        <text>hydrogencarbonate + L-glutamine + 2 ATP + H2O = carbamoyl phosphate + L-glutamate + 2 ADP + phosphate + 2 H(+)</text>
        <dbReference type="Rhea" id="RHEA:18633"/>
        <dbReference type="ChEBI" id="CHEBI:15377"/>
        <dbReference type="ChEBI" id="CHEBI:15378"/>
        <dbReference type="ChEBI" id="CHEBI:17544"/>
        <dbReference type="ChEBI" id="CHEBI:29985"/>
        <dbReference type="ChEBI" id="CHEBI:30616"/>
        <dbReference type="ChEBI" id="CHEBI:43474"/>
        <dbReference type="ChEBI" id="CHEBI:58228"/>
        <dbReference type="ChEBI" id="CHEBI:58359"/>
        <dbReference type="ChEBI" id="CHEBI:456216"/>
        <dbReference type="EC" id="6.3.5.5"/>
    </reaction>
</comment>
<dbReference type="GO" id="GO:0006526">
    <property type="term" value="P:L-arginine biosynthetic process"/>
    <property type="evidence" value="ECO:0007669"/>
    <property type="project" value="UniProtKB-KW"/>
</dbReference>
<keyword evidence="12" id="KW-0464">Manganese</keyword>
<evidence type="ECO:0000256" key="8">
    <source>
        <dbReference type="ARBA" id="ARBA00022741"/>
    </source>
</evidence>
<dbReference type="Proteomes" id="UP000823937">
    <property type="component" value="Unassembled WGS sequence"/>
</dbReference>
<evidence type="ECO:0000256" key="1">
    <source>
        <dbReference type="ARBA" id="ARBA00005077"/>
    </source>
</evidence>
<dbReference type="Pfam" id="PF25596">
    <property type="entry name" value="CPSase_L_D1"/>
    <property type="match status" value="2"/>
</dbReference>
<keyword evidence="5" id="KW-0028">Amino-acid biosynthesis</keyword>
<dbReference type="GO" id="GO:0006541">
    <property type="term" value="P:glutamine metabolic process"/>
    <property type="evidence" value="ECO:0007669"/>
    <property type="project" value="TreeGrafter"/>
</dbReference>
<dbReference type="Gene3D" id="1.10.1030.10">
    <property type="entry name" value="Carbamoyl-phosphate synthetase, large subunit oligomerisation domain"/>
    <property type="match status" value="1"/>
</dbReference>
<dbReference type="SMART" id="SM01096">
    <property type="entry name" value="CPSase_L_D3"/>
    <property type="match status" value="1"/>
</dbReference>
<dbReference type="Pfam" id="PF02786">
    <property type="entry name" value="CPSase_L_D2"/>
    <property type="match status" value="2"/>
</dbReference>
<dbReference type="NCBIfam" id="NF003671">
    <property type="entry name" value="PRK05294.1"/>
    <property type="match status" value="1"/>
</dbReference>
<accession>A0A9D1PM78</accession>
<evidence type="ECO:0000256" key="2">
    <source>
        <dbReference type="ARBA" id="ARBA00009799"/>
    </source>
</evidence>
<dbReference type="SUPFAM" id="SSF48108">
    <property type="entry name" value="Carbamoyl phosphate synthetase, large subunit connection domain"/>
    <property type="match status" value="1"/>
</dbReference>
<gene>
    <name evidence="17" type="ORF">H9895_02760</name>
</gene>
<dbReference type="PROSITE" id="PS00866">
    <property type="entry name" value="CPSASE_1"/>
    <property type="match status" value="2"/>
</dbReference>
<keyword evidence="6" id="KW-0479">Metal-binding</keyword>
<evidence type="ECO:0000256" key="9">
    <source>
        <dbReference type="ARBA" id="ARBA00022840"/>
    </source>
</evidence>
<sequence length="1049" mass="117113">MPKKTDMNKILVIGSGPITIGQAAEFDYAGTQACLTLKEEGYEVVLLNNNPATIMTDEHIAHKVYFEPLTIKSIVAIIEKEQPDAMLVSVSGQTGLNLAFSLYEQKIFEKYQIEVLGTPIEAIMEGEDREKFRSLMQEIDEPIPESVIVETLEDGLTFTNEVGYPIIVRPAYTLGGSGGGIATGENAFTTYMTRGLRASPIGQCLIEKSIAGWKEIEMEVVRDKNDHAVVVCHMENIDPVGVHTGDSIVVSPIQTLQQRDIDKLKAASLKIVRAIGIIGACNVQLAFDPLTKNYIVIEINPRVSRSSALASKATGYPIAKIATKLSIGYTLDEIFDAKRKVTLEKYEPKLDYTVVKFPSWPFEKFVTADRKLGTQMKATGEVMAIEKTIIASLHKAIRSLELKMDGLTLQSIQHYDTNQLKKLVHHTDDRRFFVLLELIRRGVSITAIHAATKIDEYFLKAMETLVVLEENVKGSTIDMVEKEQLLAWKQAGFLDEQLATWWDVPIQAVANKRREFAITSVYDAVQAFSEKEHEEALYYYATWQADNIDEVKDEKEKVVIVGSGPIRIGQGVEFDYCSVQGVKALQMLGYETILINNNPSTVSTDYEFADKLYIEPLTAEDVFQVMQREGTNKVIVQFGGQTAINLVEGLEAYGVHILGSSMKTIDTLEDRDLFYQYVQQLDVPHIPGLIAKDETELYEKAAEIGYPVLVRPSYVIGGQGMATIENEKALKKYVHYYLQGATSYPILIDAFYPGKEIEVDVVTDGENIFIPAIFEHIEKAGVHSGDSMAVTPPITLDKTTKQLVVQYAEKIAQDIAFKGIFNIQFVLYDGVLYVLEVNPRASRTVPVISKVTGVNMIELATKLLLGASLQSLVGDEKILRENKFYTVKAPVFSSQKLPGVDPVLVPEMKSTGEIIAIGKTYGESLHKAFIWNEQLENTFQQTGKELYVASPTETIDMETLLQNVPMTSIEFDEDVSFETVENWLKEKTSIVLFSNEESSVIRERAIEYNVLVLSSEATLEAFLQMENNCPDVWALQQEEGTNVKEVVLQ</sequence>
<dbReference type="GO" id="GO:0004088">
    <property type="term" value="F:carbamoyl-phosphate synthase (glutamine-hydrolyzing) activity"/>
    <property type="evidence" value="ECO:0007669"/>
    <property type="project" value="UniProtKB-EC"/>
</dbReference>
<dbReference type="InterPro" id="IPR005479">
    <property type="entry name" value="CPAse_ATP-bd"/>
</dbReference>
<dbReference type="PANTHER" id="PTHR11405">
    <property type="entry name" value="CARBAMOYLTRANSFERASE FAMILY MEMBER"/>
    <property type="match status" value="1"/>
</dbReference>
<dbReference type="GO" id="GO:0005737">
    <property type="term" value="C:cytoplasm"/>
    <property type="evidence" value="ECO:0007669"/>
    <property type="project" value="TreeGrafter"/>
</dbReference>
<dbReference type="InterPro" id="IPR013815">
    <property type="entry name" value="ATP_grasp_subdomain_1"/>
</dbReference>
<dbReference type="Gene3D" id="3.30.470.20">
    <property type="entry name" value="ATP-grasp fold, B domain"/>
    <property type="match status" value="2"/>
</dbReference>
<comment type="caution">
    <text evidence="17">The sequence shown here is derived from an EMBL/GenBank/DDBJ whole genome shotgun (WGS) entry which is preliminary data.</text>
</comment>
<dbReference type="PROSITE" id="PS50975">
    <property type="entry name" value="ATP_GRASP"/>
    <property type="match status" value="2"/>
</dbReference>
<protein>
    <submittedName>
        <fullName evidence="17">Carbamoyl phosphate synthase large subunit</fullName>
    </submittedName>
</protein>
<dbReference type="SUPFAM" id="SSF56059">
    <property type="entry name" value="Glutathione synthetase ATP-binding domain-like"/>
    <property type="match status" value="2"/>
</dbReference>
<dbReference type="PRINTS" id="PR00098">
    <property type="entry name" value="CPSASE"/>
</dbReference>
<reference evidence="17" key="2">
    <citation type="submission" date="2021-04" db="EMBL/GenBank/DDBJ databases">
        <authorList>
            <person name="Gilroy R."/>
        </authorList>
    </citation>
    <scope>NUCLEOTIDE SEQUENCE</scope>
    <source>
        <strain evidence="17">CHK169-2315</strain>
    </source>
</reference>
<evidence type="ECO:0000256" key="14">
    <source>
        <dbReference type="ARBA" id="ARBA00048816"/>
    </source>
</evidence>
<dbReference type="SUPFAM" id="SSF52440">
    <property type="entry name" value="PreATP-grasp domain"/>
    <property type="match status" value="2"/>
</dbReference>
<dbReference type="InterPro" id="IPR005480">
    <property type="entry name" value="CPSase_lsu_oligo"/>
</dbReference>
<evidence type="ECO:0000256" key="7">
    <source>
        <dbReference type="ARBA" id="ARBA00022737"/>
    </source>
</evidence>